<dbReference type="PANTHER" id="PTHR43649:SF12">
    <property type="entry name" value="DIACETYLCHITOBIOSE BINDING PROTEIN DASA"/>
    <property type="match status" value="1"/>
</dbReference>
<dbReference type="InterPro" id="IPR050490">
    <property type="entry name" value="Bact_solute-bd_prot1"/>
</dbReference>
<name>A0ABW2XUM2_9ACTN</name>
<evidence type="ECO:0000313" key="2">
    <source>
        <dbReference type="EMBL" id="MFD0689532.1"/>
    </source>
</evidence>
<dbReference type="InterPro" id="IPR006059">
    <property type="entry name" value="SBP"/>
</dbReference>
<dbReference type="Gene3D" id="3.40.190.10">
    <property type="entry name" value="Periplasmic binding protein-like II"/>
    <property type="match status" value="1"/>
</dbReference>
<keyword evidence="3" id="KW-1185">Reference proteome</keyword>
<evidence type="ECO:0000313" key="3">
    <source>
        <dbReference type="Proteomes" id="UP001597063"/>
    </source>
</evidence>
<dbReference type="Proteomes" id="UP001597063">
    <property type="component" value="Unassembled WGS sequence"/>
</dbReference>
<sequence length="469" mass="48810">MRHPTSRASRTRAARPRAARPRAARAGTPRAGTARPAGRRAIAALAAALLAATAAACGGGSSSGGGNGDPKKLTYWASNQGTDLAADKRVLGPELAKFEKQTGIKVDLEVVPWTDLLNRILAATTSGQGPDVLNIGNTWSASLQATGGLLPFDGKAMGEVGGAQRFVPAALAATGAKGKDPAAVPLYSLAYGLYYNKKMLADAKVEPPKTWQELIDAGHKLTKGGKYGIALEGASIPENVHHAFAIGQMYGADFFTADGKPQFATPQAVAAVKSYVDLLAKEKIAAPGNAEYSANQSLNDFATGKAAMLMWQATTSGFTNLGMKPGEWGVVPVPTPSPTPPGGRPVSSMVAGINIAVFKNTDNRDGALKFVKFMTSDEEQTTLNKAYGSLPSVVSAQNAPAFDTPDLKVFKGILNGHAAPLPQVPEESQFETAVGTAMKELFADAAAGRPITDERVRAKLAAAQQQMGK</sequence>
<dbReference type="EMBL" id="JBHTGP010000017">
    <property type="protein sequence ID" value="MFD0689532.1"/>
    <property type="molecule type" value="Genomic_DNA"/>
</dbReference>
<dbReference type="RefSeq" id="WP_378324757.1">
    <property type="nucleotide sequence ID" value="NZ_JBHTGP010000017.1"/>
</dbReference>
<accession>A0ABW2XUM2</accession>
<reference evidence="3" key="1">
    <citation type="journal article" date="2019" name="Int. J. Syst. Evol. Microbiol.">
        <title>The Global Catalogue of Microorganisms (GCM) 10K type strain sequencing project: providing services to taxonomists for standard genome sequencing and annotation.</title>
        <authorList>
            <consortium name="The Broad Institute Genomics Platform"/>
            <consortium name="The Broad Institute Genome Sequencing Center for Infectious Disease"/>
            <person name="Wu L."/>
            <person name="Ma J."/>
        </authorList>
    </citation>
    <scope>NUCLEOTIDE SEQUENCE [LARGE SCALE GENOMIC DNA]</scope>
    <source>
        <strain evidence="3">JCM 9371</strain>
    </source>
</reference>
<evidence type="ECO:0000256" key="1">
    <source>
        <dbReference type="SAM" id="MobiDB-lite"/>
    </source>
</evidence>
<feature type="region of interest" description="Disordered" evidence="1">
    <location>
        <begin position="1"/>
        <end position="37"/>
    </location>
</feature>
<feature type="compositionally biased region" description="Low complexity" evidence="1">
    <location>
        <begin position="24"/>
        <end position="37"/>
    </location>
</feature>
<dbReference type="CDD" id="cd13585">
    <property type="entry name" value="PBP2_TMBP_like"/>
    <property type="match status" value="1"/>
</dbReference>
<comment type="caution">
    <text evidence="2">The sequence shown here is derived from an EMBL/GenBank/DDBJ whole genome shotgun (WGS) entry which is preliminary data.</text>
</comment>
<dbReference type="SUPFAM" id="SSF53850">
    <property type="entry name" value="Periplasmic binding protein-like II"/>
    <property type="match status" value="1"/>
</dbReference>
<dbReference type="Pfam" id="PF01547">
    <property type="entry name" value="SBP_bac_1"/>
    <property type="match status" value="1"/>
</dbReference>
<protein>
    <submittedName>
        <fullName evidence="2">ABC transporter substrate-binding protein</fullName>
    </submittedName>
</protein>
<proteinExistence type="predicted"/>
<gene>
    <name evidence="2" type="ORF">ACFQZM_33950</name>
</gene>
<organism evidence="2 3">
    <name type="scientific">Actinomadura fibrosa</name>
    <dbReference type="NCBI Taxonomy" id="111802"/>
    <lineage>
        <taxon>Bacteria</taxon>
        <taxon>Bacillati</taxon>
        <taxon>Actinomycetota</taxon>
        <taxon>Actinomycetes</taxon>
        <taxon>Streptosporangiales</taxon>
        <taxon>Thermomonosporaceae</taxon>
        <taxon>Actinomadura</taxon>
    </lineage>
</organism>
<dbReference type="PANTHER" id="PTHR43649">
    <property type="entry name" value="ARABINOSE-BINDING PROTEIN-RELATED"/>
    <property type="match status" value="1"/>
</dbReference>
<feature type="compositionally biased region" description="Basic residues" evidence="1">
    <location>
        <begin position="1"/>
        <end position="23"/>
    </location>
</feature>